<protein>
    <submittedName>
        <fullName evidence="2">KCNB2 protein</fullName>
    </submittedName>
</protein>
<feature type="region of interest" description="Disordered" evidence="1">
    <location>
        <begin position="120"/>
        <end position="234"/>
    </location>
</feature>
<sequence length="234" mass="25155">MPQHHPTPGELQPTPDHELLTAHTTYKKAPKWSFPGRLSGERPSGTEVGHYSGDDKHRDINGRYKRDPSWSMRSPKDFRSSSLPPGPGRYNSRDGALRSTAPSWGFGSCSKEAEKWILDGSVGPGPAAYAPNHGVAFKGSPAYSTAGRGKDKSRSLGPGPGHYGPPRSTLRGKVGRWGDAPNLRPNSAPFDDGKGRSPGPNYMPGDGPHGPRYSIGARREAAKMMLGRLPGPRT</sequence>
<feature type="region of interest" description="Disordered" evidence="1">
    <location>
        <begin position="1"/>
        <end position="106"/>
    </location>
</feature>
<dbReference type="OrthoDB" id="406790at2759"/>
<evidence type="ECO:0000313" key="2">
    <source>
        <dbReference type="EMBL" id="CAE7698808.1"/>
    </source>
</evidence>
<dbReference type="InterPro" id="IPR010736">
    <property type="entry name" value="SHIPPO-rpt"/>
</dbReference>
<reference evidence="2" key="1">
    <citation type="submission" date="2021-02" db="EMBL/GenBank/DDBJ databases">
        <authorList>
            <person name="Dougan E. K."/>
            <person name="Rhodes N."/>
            <person name="Thang M."/>
            <person name="Chan C."/>
        </authorList>
    </citation>
    <scope>NUCLEOTIDE SEQUENCE</scope>
</reference>
<dbReference type="PANTHER" id="PTHR21580:SF28">
    <property type="entry name" value="BOREALIN N-TERMINAL DOMAIN-CONTAINING PROTEIN-RELATED"/>
    <property type="match status" value="1"/>
</dbReference>
<feature type="compositionally biased region" description="Basic and acidic residues" evidence="1">
    <location>
        <begin position="52"/>
        <end position="79"/>
    </location>
</feature>
<dbReference type="Proteomes" id="UP000649617">
    <property type="component" value="Unassembled WGS sequence"/>
</dbReference>
<accession>A0A812WNK7</accession>
<proteinExistence type="predicted"/>
<dbReference type="InterPro" id="IPR051291">
    <property type="entry name" value="CIMAP"/>
</dbReference>
<comment type="caution">
    <text evidence="2">The sequence shown here is derived from an EMBL/GenBank/DDBJ whole genome shotgun (WGS) entry which is preliminary data.</text>
</comment>
<name>A0A812WNK7_SYMPI</name>
<organism evidence="2 3">
    <name type="scientific">Symbiodinium pilosum</name>
    <name type="common">Dinoflagellate</name>
    <dbReference type="NCBI Taxonomy" id="2952"/>
    <lineage>
        <taxon>Eukaryota</taxon>
        <taxon>Sar</taxon>
        <taxon>Alveolata</taxon>
        <taxon>Dinophyceae</taxon>
        <taxon>Suessiales</taxon>
        <taxon>Symbiodiniaceae</taxon>
        <taxon>Symbiodinium</taxon>
    </lineage>
</organism>
<gene>
    <name evidence="2" type="primary">KCNB2</name>
    <name evidence="2" type="ORF">SPIL2461_LOCUS19636</name>
</gene>
<dbReference type="Pfam" id="PF07004">
    <property type="entry name" value="SHIPPO-rpt"/>
    <property type="match status" value="2"/>
</dbReference>
<evidence type="ECO:0000313" key="3">
    <source>
        <dbReference type="Proteomes" id="UP000649617"/>
    </source>
</evidence>
<dbReference type="PANTHER" id="PTHR21580">
    <property type="entry name" value="SHIPPO-1-RELATED"/>
    <property type="match status" value="1"/>
</dbReference>
<keyword evidence="3" id="KW-1185">Reference proteome</keyword>
<feature type="non-terminal residue" evidence="2">
    <location>
        <position position="1"/>
    </location>
</feature>
<evidence type="ECO:0000256" key="1">
    <source>
        <dbReference type="SAM" id="MobiDB-lite"/>
    </source>
</evidence>
<dbReference type="EMBL" id="CAJNIZ010044715">
    <property type="protein sequence ID" value="CAE7698808.1"/>
    <property type="molecule type" value="Genomic_DNA"/>
</dbReference>
<dbReference type="AlphaFoldDB" id="A0A812WNK7"/>